<protein>
    <submittedName>
        <fullName evidence="6">Peptidase M28</fullName>
    </submittedName>
</protein>
<name>A0A432WQX6_9GAMM</name>
<keyword evidence="2" id="KW-0964">Secreted</keyword>
<gene>
    <name evidence="6" type="ORF">CWE13_09840</name>
</gene>
<dbReference type="GO" id="GO:0006508">
    <property type="term" value="P:proteolysis"/>
    <property type="evidence" value="ECO:0007669"/>
    <property type="project" value="InterPro"/>
</dbReference>
<comment type="caution">
    <text evidence="6">The sequence shown here is derived from an EMBL/GenBank/DDBJ whole genome shotgun (WGS) entry which is preliminary data.</text>
</comment>
<feature type="signal peptide" evidence="4">
    <location>
        <begin position="1"/>
        <end position="27"/>
    </location>
</feature>
<keyword evidence="3" id="KW-0482">Metalloprotease</keyword>
<reference evidence="7" key="1">
    <citation type="journal article" date="2018" name="Front. Microbiol.">
        <title>Genome-Based Analysis Reveals the Taxonomy and Diversity of the Family Idiomarinaceae.</title>
        <authorList>
            <person name="Liu Y."/>
            <person name="Lai Q."/>
            <person name="Shao Z."/>
        </authorList>
    </citation>
    <scope>NUCLEOTIDE SEQUENCE [LARGE SCALE GENOMIC DNA]</scope>
    <source>
        <strain evidence="7">AIS</strain>
    </source>
</reference>
<accession>A0A432WQX6</accession>
<dbReference type="InterPro" id="IPR045175">
    <property type="entry name" value="M28_fam"/>
</dbReference>
<feature type="domain" description="Fibronectin type-III" evidence="5">
    <location>
        <begin position="372"/>
        <end position="467"/>
    </location>
</feature>
<dbReference type="OrthoDB" id="9787436at2"/>
<comment type="subcellular location">
    <subcellularLocation>
        <location evidence="1">Secreted</location>
    </subcellularLocation>
</comment>
<dbReference type="CDD" id="cd00063">
    <property type="entry name" value="FN3"/>
    <property type="match status" value="1"/>
</dbReference>
<organism evidence="6 7">
    <name type="scientific">Aliidiomarina shirensis</name>
    <dbReference type="NCBI Taxonomy" id="1048642"/>
    <lineage>
        <taxon>Bacteria</taxon>
        <taxon>Pseudomonadati</taxon>
        <taxon>Pseudomonadota</taxon>
        <taxon>Gammaproteobacteria</taxon>
        <taxon>Alteromonadales</taxon>
        <taxon>Idiomarinaceae</taxon>
        <taxon>Aliidiomarina</taxon>
    </lineage>
</organism>
<keyword evidence="3" id="KW-0378">Hydrolase</keyword>
<dbReference type="InterPro" id="IPR013783">
    <property type="entry name" value="Ig-like_fold"/>
</dbReference>
<feature type="chain" id="PRO_5018973084" evidence="4">
    <location>
        <begin position="28"/>
        <end position="467"/>
    </location>
</feature>
<keyword evidence="4" id="KW-0732">Signal</keyword>
<evidence type="ECO:0000313" key="7">
    <source>
        <dbReference type="Proteomes" id="UP000286934"/>
    </source>
</evidence>
<proteinExistence type="predicted"/>
<dbReference type="GO" id="GO:0008235">
    <property type="term" value="F:metalloexopeptidase activity"/>
    <property type="evidence" value="ECO:0007669"/>
    <property type="project" value="InterPro"/>
</dbReference>
<dbReference type="InterPro" id="IPR003961">
    <property type="entry name" value="FN3_dom"/>
</dbReference>
<dbReference type="AlphaFoldDB" id="A0A432WQX6"/>
<keyword evidence="7" id="KW-1185">Reference proteome</keyword>
<dbReference type="RefSeq" id="WP_126808194.1">
    <property type="nucleotide sequence ID" value="NZ_PIPP01000004.1"/>
</dbReference>
<evidence type="ECO:0000256" key="2">
    <source>
        <dbReference type="ARBA" id="ARBA00022525"/>
    </source>
</evidence>
<evidence type="ECO:0000256" key="4">
    <source>
        <dbReference type="SAM" id="SignalP"/>
    </source>
</evidence>
<dbReference type="SUPFAM" id="SSF49265">
    <property type="entry name" value="Fibronectin type III"/>
    <property type="match status" value="1"/>
</dbReference>
<dbReference type="SUPFAM" id="SSF53187">
    <property type="entry name" value="Zn-dependent exopeptidases"/>
    <property type="match status" value="1"/>
</dbReference>
<dbReference type="PANTHER" id="PTHR12147:SF26">
    <property type="entry name" value="PEPTIDASE M28 DOMAIN-CONTAINING PROTEIN"/>
    <property type="match status" value="1"/>
</dbReference>
<dbReference type="EMBL" id="PIPP01000004">
    <property type="protein sequence ID" value="RUO36161.1"/>
    <property type="molecule type" value="Genomic_DNA"/>
</dbReference>
<dbReference type="PROSITE" id="PS50853">
    <property type="entry name" value="FN3"/>
    <property type="match status" value="1"/>
</dbReference>
<dbReference type="InterPro" id="IPR007484">
    <property type="entry name" value="Peptidase_M28"/>
</dbReference>
<sequence>MNNLITKLTLSASALLVAASIAGPAASQERSVSYKDQPKLHDIAAATSAENLRKDVQTLVDFGTRHTLSETESDTQGIGAARRWIFAEFERISAACGGCLEVYYSTGVIEGEARIPEATEVVSVVAIQRGKTDPDRYVLMAGDIDSRVTDVMDSTSTSPGANDNASGLAGTIEAARVLSQYEFNGSIVYAALAGEEQGLFGGQILAKQAQEENWRLHAVLNNDMIANIAGINGVIDNTTARVFAEGTRQNETAADARARRFTGGEVDSPSRNLGRYISWMADRYIQNLDVMLVYRLDRFGRGGHHRPFNDVGYPGVRIMETNEHYDRQHQDLRNEDGRHFGDTIEFMDFDYAAKLTALNAVTLASMAWAPAPPSDVEIRGAVQPHTTLSWAEASEQEKDTIAGYRIYWRYTDAPNWQFSRDVGNVTEFTLENVVIDNYFFGVSSVSKDGFESPVVFPGAAGTFDLRQ</sequence>
<dbReference type="Gene3D" id="2.60.40.10">
    <property type="entry name" value="Immunoglobulins"/>
    <property type="match status" value="1"/>
</dbReference>
<keyword evidence="3" id="KW-0645">Protease</keyword>
<evidence type="ECO:0000259" key="5">
    <source>
        <dbReference type="PROSITE" id="PS50853"/>
    </source>
</evidence>
<dbReference type="GO" id="GO:0005576">
    <property type="term" value="C:extracellular region"/>
    <property type="evidence" value="ECO:0007669"/>
    <property type="project" value="UniProtKB-SubCell"/>
</dbReference>
<evidence type="ECO:0000256" key="1">
    <source>
        <dbReference type="ARBA" id="ARBA00004613"/>
    </source>
</evidence>
<dbReference type="Proteomes" id="UP000286934">
    <property type="component" value="Unassembled WGS sequence"/>
</dbReference>
<evidence type="ECO:0000256" key="3">
    <source>
        <dbReference type="ARBA" id="ARBA00023049"/>
    </source>
</evidence>
<evidence type="ECO:0000313" key="6">
    <source>
        <dbReference type="EMBL" id="RUO36161.1"/>
    </source>
</evidence>
<dbReference type="InterPro" id="IPR036116">
    <property type="entry name" value="FN3_sf"/>
</dbReference>
<dbReference type="Gene3D" id="3.40.630.10">
    <property type="entry name" value="Zn peptidases"/>
    <property type="match status" value="1"/>
</dbReference>
<dbReference type="Pfam" id="PF04389">
    <property type="entry name" value="Peptidase_M28"/>
    <property type="match status" value="1"/>
</dbReference>
<dbReference type="PANTHER" id="PTHR12147">
    <property type="entry name" value="METALLOPEPTIDASE M28 FAMILY MEMBER"/>
    <property type="match status" value="1"/>
</dbReference>